<gene>
    <name evidence="2" type="ORF">ElyMa_004065000</name>
</gene>
<dbReference type="PANTHER" id="PTHR33332">
    <property type="entry name" value="REVERSE TRANSCRIPTASE DOMAIN-CONTAINING PROTEIN"/>
    <property type="match status" value="1"/>
</dbReference>
<dbReference type="AlphaFoldDB" id="A0AAV4G655"/>
<evidence type="ECO:0000259" key="1">
    <source>
        <dbReference type="PROSITE" id="PS50878"/>
    </source>
</evidence>
<keyword evidence="2" id="KW-0548">Nucleotidyltransferase</keyword>
<keyword evidence="2" id="KW-0808">Transferase</keyword>
<sequence>MRIANDILMEIDARNVCIPTLLDLSATFDTLDNEILLKRLEITFGVTGFALSWFCSYIADRAQKVSLKGETSEGDTIMRFGVPQGSVLGPVIFTLYTRPLVEILQQHDISYHFYTDDTQLYKGPHRNI</sequence>
<dbReference type="EMBL" id="BMAT01008251">
    <property type="protein sequence ID" value="GFR81218.1"/>
    <property type="molecule type" value="Genomic_DNA"/>
</dbReference>
<evidence type="ECO:0000313" key="3">
    <source>
        <dbReference type="Proteomes" id="UP000762676"/>
    </source>
</evidence>
<dbReference type="Proteomes" id="UP000762676">
    <property type="component" value="Unassembled WGS sequence"/>
</dbReference>
<feature type="domain" description="Reverse transcriptase" evidence="1">
    <location>
        <begin position="1"/>
        <end position="128"/>
    </location>
</feature>
<organism evidence="2 3">
    <name type="scientific">Elysia marginata</name>
    <dbReference type="NCBI Taxonomy" id="1093978"/>
    <lineage>
        <taxon>Eukaryota</taxon>
        <taxon>Metazoa</taxon>
        <taxon>Spiralia</taxon>
        <taxon>Lophotrochozoa</taxon>
        <taxon>Mollusca</taxon>
        <taxon>Gastropoda</taxon>
        <taxon>Heterobranchia</taxon>
        <taxon>Euthyneura</taxon>
        <taxon>Panpulmonata</taxon>
        <taxon>Sacoglossa</taxon>
        <taxon>Placobranchoidea</taxon>
        <taxon>Plakobranchidae</taxon>
        <taxon>Elysia</taxon>
    </lineage>
</organism>
<protein>
    <submittedName>
        <fullName evidence="2">Reverse transcriptase</fullName>
    </submittedName>
</protein>
<reference evidence="2 3" key="1">
    <citation type="journal article" date="2021" name="Elife">
        <title>Chloroplast acquisition without the gene transfer in kleptoplastic sea slugs, Plakobranchus ocellatus.</title>
        <authorList>
            <person name="Maeda T."/>
            <person name="Takahashi S."/>
            <person name="Yoshida T."/>
            <person name="Shimamura S."/>
            <person name="Takaki Y."/>
            <person name="Nagai Y."/>
            <person name="Toyoda A."/>
            <person name="Suzuki Y."/>
            <person name="Arimoto A."/>
            <person name="Ishii H."/>
            <person name="Satoh N."/>
            <person name="Nishiyama T."/>
            <person name="Hasebe M."/>
            <person name="Maruyama T."/>
            <person name="Minagawa J."/>
            <person name="Obokata J."/>
            <person name="Shigenobu S."/>
        </authorList>
    </citation>
    <scope>NUCLEOTIDE SEQUENCE [LARGE SCALE GENOMIC DNA]</scope>
</reference>
<keyword evidence="3" id="KW-1185">Reference proteome</keyword>
<name>A0AAV4G655_9GAST</name>
<proteinExistence type="predicted"/>
<dbReference type="PROSITE" id="PS50878">
    <property type="entry name" value="RT_POL"/>
    <property type="match status" value="1"/>
</dbReference>
<dbReference type="InterPro" id="IPR000477">
    <property type="entry name" value="RT_dom"/>
</dbReference>
<accession>A0AAV4G655</accession>
<comment type="caution">
    <text evidence="2">The sequence shown here is derived from an EMBL/GenBank/DDBJ whole genome shotgun (WGS) entry which is preliminary data.</text>
</comment>
<evidence type="ECO:0000313" key="2">
    <source>
        <dbReference type="EMBL" id="GFR81218.1"/>
    </source>
</evidence>
<dbReference type="Pfam" id="PF00078">
    <property type="entry name" value="RVT_1"/>
    <property type="match status" value="1"/>
</dbReference>
<dbReference type="GO" id="GO:0003964">
    <property type="term" value="F:RNA-directed DNA polymerase activity"/>
    <property type="evidence" value="ECO:0007669"/>
    <property type="project" value="UniProtKB-KW"/>
</dbReference>
<keyword evidence="2" id="KW-0695">RNA-directed DNA polymerase</keyword>